<protein>
    <submittedName>
        <fullName evidence="2">Uncharacterized protein</fullName>
    </submittedName>
</protein>
<keyword evidence="3" id="KW-1185">Reference proteome</keyword>
<feature type="region of interest" description="Disordered" evidence="1">
    <location>
        <begin position="149"/>
        <end position="176"/>
    </location>
</feature>
<sequence length="176" mass="20367">MLRDRLRLQVALYLRSKYLGSYHYALFVAPKLSKDLTPTIKHHVKNTFMNVAGEVTDPWRYECTTNTQVEQIVIAKVAATREDIDQILESVPVYQTDELDENGVKLFSCRTWVRDALDLLANRDAISAFTSWNEIERKSREYVGTKQRQRRWSSSWTGPPGVSLMDSLDQRAELVQ</sequence>
<dbReference type="Proteomes" id="UP000016933">
    <property type="component" value="Unassembled WGS sequence"/>
</dbReference>
<dbReference type="InterPro" id="IPR054208">
    <property type="entry name" value="DUF6914"/>
</dbReference>
<dbReference type="AlphaFoldDB" id="M2YIB3"/>
<dbReference type="HOGENOM" id="CLU_095770_2_1_1"/>
<proteinExistence type="predicted"/>
<evidence type="ECO:0000313" key="2">
    <source>
        <dbReference type="EMBL" id="EME38685.1"/>
    </source>
</evidence>
<gene>
    <name evidence="2" type="ORF">DOTSEDRAFT_139532</name>
</gene>
<dbReference type="eggNOG" id="ENOG502RZJU">
    <property type="taxonomic scope" value="Eukaryota"/>
</dbReference>
<evidence type="ECO:0000256" key="1">
    <source>
        <dbReference type="SAM" id="MobiDB-lite"/>
    </source>
</evidence>
<evidence type="ECO:0000313" key="3">
    <source>
        <dbReference type="Proteomes" id="UP000016933"/>
    </source>
</evidence>
<accession>M2YIB3</accession>
<dbReference type="Pfam" id="PF21858">
    <property type="entry name" value="DUF6914"/>
    <property type="match status" value="1"/>
</dbReference>
<reference evidence="3" key="1">
    <citation type="journal article" date="2012" name="PLoS Genet.">
        <title>The genomes of the fungal plant pathogens Cladosporium fulvum and Dothistroma septosporum reveal adaptation to different hosts and lifestyles but also signatures of common ancestry.</title>
        <authorList>
            <person name="de Wit P.J.G.M."/>
            <person name="van der Burgt A."/>
            <person name="Oekmen B."/>
            <person name="Stergiopoulos I."/>
            <person name="Abd-Elsalam K.A."/>
            <person name="Aerts A.L."/>
            <person name="Bahkali A.H."/>
            <person name="Beenen H.G."/>
            <person name="Chettri P."/>
            <person name="Cox M.P."/>
            <person name="Datema E."/>
            <person name="de Vries R.P."/>
            <person name="Dhillon B."/>
            <person name="Ganley A.R."/>
            <person name="Griffiths S.A."/>
            <person name="Guo Y."/>
            <person name="Hamelin R.C."/>
            <person name="Henrissat B."/>
            <person name="Kabir M.S."/>
            <person name="Jashni M.K."/>
            <person name="Kema G."/>
            <person name="Klaubauf S."/>
            <person name="Lapidus A."/>
            <person name="Levasseur A."/>
            <person name="Lindquist E."/>
            <person name="Mehrabi R."/>
            <person name="Ohm R.A."/>
            <person name="Owen T.J."/>
            <person name="Salamov A."/>
            <person name="Schwelm A."/>
            <person name="Schijlen E."/>
            <person name="Sun H."/>
            <person name="van den Burg H.A."/>
            <person name="van Ham R.C.H.J."/>
            <person name="Zhang S."/>
            <person name="Goodwin S.B."/>
            <person name="Grigoriev I.V."/>
            <person name="Collemare J."/>
            <person name="Bradshaw R.E."/>
        </authorList>
    </citation>
    <scope>NUCLEOTIDE SEQUENCE [LARGE SCALE GENOMIC DNA]</scope>
    <source>
        <strain evidence="3">NZE10 / CBS 128990</strain>
    </source>
</reference>
<organism evidence="2 3">
    <name type="scientific">Dothistroma septosporum (strain NZE10 / CBS 128990)</name>
    <name type="common">Red band needle blight fungus</name>
    <name type="synonym">Mycosphaerella pini</name>
    <dbReference type="NCBI Taxonomy" id="675120"/>
    <lineage>
        <taxon>Eukaryota</taxon>
        <taxon>Fungi</taxon>
        <taxon>Dikarya</taxon>
        <taxon>Ascomycota</taxon>
        <taxon>Pezizomycotina</taxon>
        <taxon>Dothideomycetes</taxon>
        <taxon>Dothideomycetidae</taxon>
        <taxon>Mycosphaerellales</taxon>
        <taxon>Mycosphaerellaceae</taxon>
        <taxon>Dothistroma</taxon>
    </lineage>
</organism>
<dbReference type="OrthoDB" id="2679825at2759"/>
<dbReference type="EMBL" id="KB446546">
    <property type="protein sequence ID" value="EME38685.1"/>
    <property type="molecule type" value="Genomic_DNA"/>
</dbReference>
<reference evidence="2 3" key="2">
    <citation type="journal article" date="2012" name="PLoS Pathog.">
        <title>Diverse lifestyles and strategies of plant pathogenesis encoded in the genomes of eighteen Dothideomycetes fungi.</title>
        <authorList>
            <person name="Ohm R.A."/>
            <person name="Feau N."/>
            <person name="Henrissat B."/>
            <person name="Schoch C.L."/>
            <person name="Horwitz B.A."/>
            <person name="Barry K.W."/>
            <person name="Condon B.J."/>
            <person name="Copeland A.C."/>
            <person name="Dhillon B."/>
            <person name="Glaser F."/>
            <person name="Hesse C.N."/>
            <person name="Kosti I."/>
            <person name="LaButti K."/>
            <person name="Lindquist E.A."/>
            <person name="Lucas S."/>
            <person name="Salamov A.A."/>
            <person name="Bradshaw R.E."/>
            <person name="Ciuffetti L."/>
            <person name="Hamelin R.C."/>
            <person name="Kema G.H.J."/>
            <person name="Lawrence C."/>
            <person name="Scott J.A."/>
            <person name="Spatafora J.W."/>
            <person name="Turgeon B.G."/>
            <person name="de Wit P.J.G.M."/>
            <person name="Zhong S."/>
            <person name="Goodwin S.B."/>
            <person name="Grigoriev I.V."/>
        </authorList>
    </citation>
    <scope>NUCLEOTIDE SEQUENCE [LARGE SCALE GENOMIC DNA]</scope>
    <source>
        <strain evidence="3">NZE10 / CBS 128990</strain>
    </source>
</reference>
<name>M2YIB3_DOTSN</name>